<dbReference type="Proteomes" id="UP000784435">
    <property type="component" value="Unassembled WGS sequence"/>
</dbReference>
<sequence>MEPTPLAAGILASWAALTPSLVPRRWWMTGVSVATASAAASGVVQVTGAAVRMLGRNRHRGRGRLPHGVAALLRRPGGAADAEAAEPLRTLRRAAVVAAAAGVAVSLRDSVRWQVDVARRTGVREASPVHHLAGYAVGLGGWAVLHGAGRLSRGLRRRLVARLERSLPIVPPALVASAAALLVIRFYGWMLAGVLARADQNAVIQSFAQLGVGAGPAERVRSGARESYEPFATMGLHGRAFVTGGPRGSRIQEVWGSLSPGARDTAARGRGTTEPIRVFAGRLGHPDPRDAAAAVVAELERTGAFSRSAILVAIGTGSGWVPPWSTSAFEYLHGGDCAVVSAQYSFAGSWLAFLIHRRAAKEVAREVMRAVRRRLRRIPSEQRPRLYAAGESLGAYGGLGAFVSPGTMLRVVDGALWTGAPRSARVLSRILEERRHGSGEVRPVYGTGRHVRFVTRPEDLTEAPPGFTYGRWASPRVVFAQHGSDPVVWWDPSVLLQRPDWLREPRATDVSPGVRWRPFATFWQLTADMPRSVELPGGRGHSYHGETVHYWNAVLGTGLSAEDCDEIARAISIDLAPLTGALPITDTGARMRAGTSTFPSKPHG</sequence>
<reference evidence="4" key="1">
    <citation type="journal article" date="2021" name="PeerJ">
        <title>Extensive microbial diversity within the chicken gut microbiome revealed by metagenomics and culture.</title>
        <authorList>
            <person name="Gilroy R."/>
            <person name="Ravi A."/>
            <person name="Getino M."/>
            <person name="Pursley I."/>
            <person name="Horton D.L."/>
            <person name="Alikhan N.F."/>
            <person name="Baker D."/>
            <person name="Gharbi K."/>
            <person name="Hall N."/>
            <person name="Watson M."/>
            <person name="Adriaenssens E.M."/>
            <person name="Foster-Nyarko E."/>
            <person name="Jarju S."/>
            <person name="Secka A."/>
            <person name="Antonio M."/>
            <person name="Oren A."/>
            <person name="Chaudhuri R.R."/>
            <person name="La Ragione R."/>
            <person name="Hildebrand F."/>
            <person name="Pallen M.J."/>
        </authorList>
    </citation>
    <scope>NUCLEOTIDE SEQUENCE</scope>
    <source>
        <strain evidence="4">ChiGjej5B5-7349</strain>
    </source>
</reference>
<organism evidence="4 5">
    <name type="scientific">Brevibacterium senegalense</name>
    <dbReference type="NCBI Taxonomy" id="1033736"/>
    <lineage>
        <taxon>Bacteria</taxon>
        <taxon>Bacillati</taxon>
        <taxon>Actinomycetota</taxon>
        <taxon>Actinomycetes</taxon>
        <taxon>Micrococcales</taxon>
        <taxon>Brevibacteriaceae</taxon>
        <taxon>Brevibacterium</taxon>
    </lineage>
</organism>
<evidence type="ECO:0000259" key="3">
    <source>
        <dbReference type="Pfam" id="PF15420"/>
    </source>
</evidence>
<evidence type="ECO:0000256" key="1">
    <source>
        <dbReference type="SAM" id="Phobius"/>
    </source>
</evidence>
<evidence type="ECO:0000313" key="4">
    <source>
        <dbReference type="EMBL" id="HJG81370.1"/>
    </source>
</evidence>
<dbReference type="InterPro" id="IPR027788">
    <property type="entry name" value="Alpha/beta-hydrolase_N_dom"/>
</dbReference>
<reference evidence="4" key="2">
    <citation type="submission" date="2021-09" db="EMBL/GenBank/DDBJ databases">
        <authorList>
            <person name="Gilroy R."/>
        </authorList>
    </citation>
    <scope>NUCLEOTIDE SEQUENCE</scope>
    <source>
        <strain evidence="4">ChiGjej5B5-7349</strain>
    </source>
</reference>
<feature type="transmembrane region" description="Helical" evidence="1">
    <location>
        <begin position="169"/>
        <end position="187"/>
    </location>
</feature>
<dbReference type="Pfam" id="PF15420">
    <property type="entry name" value="Abhydrolase_9_N"/>
    <property type="match status" value="1"/>
</dbReference>
<keyword evidence="1" id="KW-0472">Membrane</keyword>
<evidence type="ECO:0000259" key="2">
    <source>
        <dbReference type="Pfam" id="PF10081"/>
    </source>
</evidence>
<keyword evidence="1" id="KW-0812">Transmembrane</keyword>
<keyword evidence="1" id="KW-1133">Transmembrane helix</keyword>
<feature type="domain" description="Alpha/beta-hydrolase catalytic" evidence="2">
    <location>
        <begin position="276"/>
        <end position="564"/>
    </location>
</feature>
<comment type="caution">
    <text evidence="4">The sequence shown here is derived from an EMBL/GenBank/DDBJ whole genome shotgun (WGS) entry which is preliminary data.</text>
</comment>
<feature type="domain" description="Alpha/beta-hydrolase N-terminal" evidence="3">
    <location>
        <begin position="17"/>
        <end position="246"/>
    </location>
</feature>
<name>A0A921SPB3_9MICO</name>
<evidence type="ECO:0000313" key="5">
    <source>
        <dbReference type="Proteomes" id="UP000784435"/>
    </source>
</evidence>
<protein>
    <submittedName>
        <fullName evidence="4">Alpha/beta hydrolase</fullName>
    </submittedName>
</protein>
<dbReference type="Pfam" id="PF10081">
    <property type="entry name" value="Abhydrolase_9"/>
    <property type="match status" value="1"/>
</dbReference>
<gene>
    <name evidence="4" type="ORF">K8V08_13270</name>
</gene>
<keyword evidence="4" id="KW-0378">Hydrolase</keyword>
<dbReference type="EMBL" id="DYUK01000304">
    <property type="protein sequence ID" value="HJG81370.1"/>
    <property type="molecule type" value="Genomic_DNA"/>
</dbReference>
<dbReference type="GO" id="GO:0016787">
    <property type="term" value="F:hydrolase activity"/>
    <property type="evidence" value="ECO:0007669"/>
    <property type="project" value="UniProtKB-KW"/>
</dbReference>
<feature type="transmembrane region" description="Helical" evidence="1">
    <location>
        <begin position="31"/>
        <end position="54"/>
    </location>
</feature>
<dbReference type="AlphaFoldDB" id="A0A921SPB3"/>
<dbReference type="InterPro" id="IPR027787">
    <property type="entry name" value="Alpha/beta-hydrolase_catalytic"/>
</dbReference>
<accession>A0A921SPB3</accession>
<proteinExistence type="predicted"/>